<accession>A0A7C9TL10</accession>
<keyword evidence="3" id="KW-1185">Reference proteome</keyword>
<dbReference type="InterPro" id="IPR050508">
    <property type="entry name" value="Methyltransf_Superfamily"/>
</dbReference>
<dbReference type="AlphaFoldDB" id="A0A7C9TL10"/>
<reference evidence="2 3" key="1">
    <citation type="submission" date="2020-02" db="EMBL/GenBank/DDBJ databases">
        <title>Ideonella bacterium strain TBM-1.</title>
        <authorList>
            <person name="Chen W.-M."/>
        </authorList>
    </citation>
    <scope>NUCLEOTIDE SEQUENCE [LARGE SCALE GENOMIC DNA]</scope>
    <source>
        <strain evidence="2 3">TBM-1</strain>
    </source>
</reference>
<dbReference type="GO" id="GO:0008168">
    <property type="term" value="F:methyltransferase activity"/>
    <property type="evidence" value="ECO:0007669"/>
    <property type="project" value="UniProtKB-KW"/>
</dbReference>
<dbReference type="InterPro" id="IPR041698">
    <property type="entry name" value="Methyltransf_25"/>
</dbReference>
<proteinExistence type="predicted"/>
<gene>
    <name evidence="2" type="ORF">G3A44_18655</name>
</gene>
<dbReference type="InterPro" id="IPR029063">
    <property type="entry name" value="SAM-dependent_MTases_sf"/>
</dbReference>
<dbReference type="Gene3D" id="3.40.50.150">
    <property type="entry name" value="Vaccinia Virus protein VP39"/>
    <property type="match status" value="1"/>
</dbReference>
<dbReference type="Proteomes" id="UP000484255">
    <property type="component" value="Unassembled WGS sequence"/>
</dbReference>
<comment type="caution">
    <text evidence="2">The sequence shown here is derived from an EMBL/GenBank/DDBJ whole genome shotgun (WGS) entry which is preliminary data.</text>
</comment>
<dbReference type="SUPFAM" id="SSF53335">
    <property type="entry name" value="S-adenosyl-L-methionine-dependent methyltransferases"/>
    <property type="match status" value="1"/>
</dbReference>
<dbReference type="PANTHER" id="PTHR42912:SF93">
    <property type="entry name" value="N6-ADENOSINE-METHYLTRANSFERASE TMT1A"/>
    <property type="match status" value="1"/>
</dbReference>
<dbReference type="EMBL" id="JAAGOH010000030">
    <property type="protein sequence ID" value="NDY93219.1"/>
    <property type="molecule type" value="Genomic_DNA"/>
</dbReference>
<evidence type="ECO:0000259" key="1">
    <source>
        <dbReference type="Pfam" id="PF13649"/>
    </source>
</evidence>
<dbReference type="Pfam" id="PF13649">
    <property type="entry name" value="Methyltransf_25"/>
    <property type="match status" value="1"/>
</dbReference>
<protein>
    <submittedName>
        <fullName evidence="2">Class I SAM-dependent methyltransferase</fullName>
    </submittedName>
</protein>
<name>A0A7C9TL10_9BURK</name>
<sequence length="297" mass="32722">MLRPALIPVLLRETLGPRHLVRQCEPDRVMEDPAQVRDYAHAGRIDGVMAASYLFHSAHLSATLAGARQVLDLACGPATQLAQVARLNPDTRFLGVDLSAPMLDVARAHARAQRLDNLDFEVADITDLRTVPTASQDAVVSTMALHHLPTSDHLAACLAEVARVLCPGGAVYLCDFGRLKSLASVRTVAWMNAVHQPRRFSQDFEDSLRAAFLKEDFAELSRRLLPTDVRLHSTFGVPLLVLLKTPYRGLSPRQLATLSQWRQGLAPAWRRDLDALRRFMALGGLRPDPFAAPGRGH</sequence>
<feature type="domain" description="Methyltransferase" evidence="1">
    <location>
        <begin position="70"/>
        <end position="169"/>
    </location>
</feature>
<dbReference type="CDD" id="cd02440">
    <property type="entry name" value="AdoMet_MTases"/>
    <property type="match status" value="1"/>
</dbReference>
<dbReference type="PANTHER" id="PTHR42912">
    <property type="entry name" value="METHYLTRANSFERASE"/>
    <property type="match status" value="1"/>
</dbReference>
<keyword evidence="2" id="KW-0489">Methyltransferase</keyword>
<organism evidence="2 3">
    <name type="scientific">Ideonella livida</name>
    <dbReference type="NCBI Taxonomy" id="2707176"/>
    <lineage>
        <taxon>Bacteria</taxon>
        <taxon>Pseudomonadati</taxon>
        <taxon>Pseudomonadota</taxon>
        <taxon>Betaproteobacteria</taxon>
        <taxon>Burkholderiales</taxon>
        <taxon>Sphaerotilaceae</taxon>
        <taxon>Ideonella</taxon>
    </lineage>
</organism>
<evidence type="ECO:0000313" key="3">
    <source>
        <dbReference type="Proteomes" id="UP000484255"/>
    </source>
</evidence>
<dbReference type="GO" id="GO:0032259">
    <property type="term" value="P:methylation"/>
    <property type="evidence" value="ECO:0007669"/>
    <property type="project" value="UniProtKB-KW"/>
</dbReference>
<dbReference type="RefSeq" id="WP_163459266.1">
    <property type="nucleotide sequence ID" value="NZ_JAAGOH010000030.1"/>
</dbReference>
<keyword evidence="2" id="KW-0808">Transferase</keyword>
<evidence type="ECO:0000313" key="2">
    <source>
        <dbReference type="EMBL" id="NDY93219.1"/>
    </source>
</evidence>